<dbReference type="VEuPathDB" id="FungiDB:BO97DRAFT_379237"/>
<name>A0A395HH33_ASPHC</name>
<comment type="similarity">
    <text evidence="2 7">Belongs to the enhancer of polycomb family.</text>
</comment>
<feature type="compositionally biased region" description="Low complexity" evidence="9">
    <location>
        <begin position="572"/>
        <end position="582"/>
    </location>
</feature>
<feature type="domain" description="Enhancer of polycomb-like N-terminal" evidence="10">
    <location>
        <begin position="12"/>
        <end position="151"/>
    </location>
</feature>
<dbReference type="AlphaFoldDB" id="A0A395HH33"/>
<dbReference type="GO" id="GO:0035267">
    <property type="term" value="C:NuA4 histone acetyltransferase complex"/>
    <property type="evidence" value="ECO:0007669"/>
    <property type="project" value="InterPro"/>
</dbReference>
<feature type="region of interest" description="Disordered" evidence="9">
    <location>
        <begin position="304"/>
        <end position="341"/>
    </location>
</feature>
<dbReference type="GO" id="GO:0005634">
    <property type="term" value="C:nucleus"/>
    <property type="evidence" value="ECO:0007669"/>
    <property type="project" value="UniProtKB-SubCell"/>
</dbReference>
<dbReference type="EMBL" id="KZ824341">
    <property type="protein sequence ID" value="RAL07070.1"/>
    <property type="molecule type" value="Genomic_DNA"/>
</dbReference>
<evidence type="ECO:0000256" key="7">
    <source>
        <dbReference type="RuleBase" id="RU361124"/>
    </source>
</evidence>
<evidence type="ECO:0000256" key="6">
    <source>
        <dbReference type="ARBA" id="ARBA00025513"/>
    </source>
</evidence>
<dbReference type="InterPro" id="IPR024943">
    <property type="entry name" value="Enhancer_polycomb"/>
</dbReference>
<protein>
    <recommendedName>
        <fullName evidence="7">Enhancer of polycomb-like protein</fullName>
    </recommendedName>
</protein>
<dbReference type="GeneID" id="37197444"/>
<dbReference type="Pfam" id="PF10513">
    <property type="entry name" value="EPL1"/>
    <property type="match status" value="1"/>
</dbReference>
<dbReference type="RefSeq" id="XP_025546224.1">
    <property type="nucleotide sequence ID" value="XM_025693155.1"/>
</dbReference>
<evidence type="ECO:0000259" key="10">
    <source>
        <dbReference type="Pfam" id="PF10513"/>
    </source>
</evidence>
<evidence type="ECO:0000256" key="3">
    <source>
        <dbReference type="ARBA" id="ARBA00023015"/>
    </source>
</evidence>
<evidence type="ECO:0000256" key="1">
    <source>
        <dbReference type="ARBA" id="ARBA00004123"/>
    </source>
</evidence>
<keyword evidence="8" id="KW-0175">Coiled coil</keyword>
<dbReference type="PANTHER" id="PTHR14898">
    <property type="entry name" value="ENHANCER OF POLYCOMB"/>
    <property type="match status" value="1"/>
</dbReference>
<feature type="coiled-coil region" evidence="8">
    <location>
        <begin position="245"/>
        <end position="285"/>
    </location>
</feature>
<evidence type="ECO:0000256" key="8">
    <source>
        <dbReference type="SAM" id="Coils"/>
    </source>
</evidence>
<evidence type="ECO:0000256" key="5">
    <source>
        <dbReference type="ARBA" id="ARBA00023242"/>
    </source>
</evidence>
<evidence type="ECO:0000256" key="4">
    <source>
        <dbReference type="ARBA" id="ARBA00023163"/>
    </source>
</evidence>
<keyword evidence="12" id="KW-1185">Reference proteome</keyword>
<feature type="region of interest" description="Disordered" evidence="9">
    <location>
        <begin position="538"/>
        <end position="582"/>
    </location>
</feature>
<keyword evidence="5 7" id="KW-0539">Nucleus</keyword>
<evidence type="ECO:0000313" key="11">
    <source>
        <dbReference type="EMBL" id="RAL07070.1"/>
    </source>
</evidence>
<reference evidence="11 12" key="1">
    <citation type="submission" date="2018-02" db="EMBL/GenBank/DDBJ databases">
        <title>The genomes of Aspergillus section Nigri reveals drivers in fungal speciation.</title>
        <authorList>
            <consortium name="DOE Joint Genome Institute"/>
            <person name="Vesth T.C."/>
            <person name="Nybo J."/>
            <person name="Theobald S."/>
            <person name="Brandl J."/>
            <person name="Frisvad J.C."/>
            <person name="Nielsen K.F."/>
            <person name="Lyhne E.K."/>
            <person name="Kogle M.E."/>
            <person name="Kuo A."/>
            <person name="Riley R."/>
            <person name="Clum A."/>
            <person name="Nolan M."/>
            <person name="Lipzen A."/>
            <person name="Salamov A."/>
            <person name="Henrissat B."/>
            <person name="Wiebenga A."/>
            <person name="De vries R.P."/>
            <person name="Grigoriev I.V."/>
            <person name="Mortensen U.H."/>
            <person name="Andersen M.R."/>
            <person name="Baker S.E."/>
        </authorList>
    </citation>
    <scope>NUCLEOTIDE SEQUENCE [LARGE SCALE GENOMIC DNA]</scope>
    <source>
        <strain evidence="11 12">CBS 101889</strain>
    </source>
</reference>
<evidence type="ECO:0000313" key="12">
    <source>
        <dbReference type="Proteomes" id="UP000248961"/>
    </source>
</evidence>
<proteinExistence type="inferred from homology"/>
<gene>
    <name evidence="11" type="ORF">BO97DRAFT_379237</name>
</gene>
<evidence type="ECO:0000256" key="9">
    <source>
        <dbReference type="SAM" id="MobiDB-lite"/>
    </source>
</evidence>
<comment type="subcellular location">
    <subcellularLocation>
        <location evidence="1 7">Nucleus</location>
    </subcellularLocation>
</comment>
<keyword evidence="4 7" id="KW-0804">Transcription</keyword>
<dbReference type="InterPro" id="IPR019542">
    <property type="entry name" value="Enhancer_polycomb-like_N"/>
</dbReference>
<accession>A0A395HH33</accession>
<dbReference type="Proteomes" id="UP000248961">
    <property type="component" value="Unassembled WGS sequence"/>
</dbReference>
<feature type="compositionally biased region" description="Low complexity" evidence="9">
    <location>
        <begin position="538"/>
        <end position="563"/>
    </location>
</feature>
<comment type="function">
    <text evidence="6">Component of the NuA4 histone acetyltransferase complex which is involved in transcriptional activation of selected genes principally by acetylation of nucleosomal histone H4 and H2A. The NuA4 complex is also involved in DNA repair. Involved in gene silencing by neighboring heterochromatin, blockage of the silencing spreading along the chromosome, and required for cell cycle progression through G2/M.</text>
</comment>
<dbReference type="GO" id="GO:0006357">
    <property type="term" value="P:regulation of transcription by RNA polymerase II"/>
    <property type="evidence" value="ECO:0007669"/>
    <property type="project" value="InterPro"/>
</dbReference>
<evidence type="ECO:0000256" key="2">
    <source>
        <dbReference type="ARBA" id="ARBA00008035"/>
    </source>
</evidence>
<dbReference type="STRING" id="1450537.A0A395HH33"/>
<sequence length="582" mass="65786">MTRYGGMGRTRPKKLTSKASIPIVREHEIDLIEDEIQNALQQIETGVEKAEESEFHLQVAISAAAQGKVKDAHIPTPETVLSNLRYDELYPPVFSQPATYIRFSSTVEDCCGPPYCMNEDDDVFLKNFNQKRDAASQCTEDNFEEVMSFFELTSRKEQPYACVDNSPVMSFDEFQEAMDPAVDDSVKRFAKDIYDYWKSRRISGGNEPLLPTPKAEAGREADDTDPYVCFRRREVRQTRKTRGRDAQSADKLRRLRKELEDARQLVALVRQRELARKEMLAVERQVFLQRSEVKDMKRKLNIKDDDEDLINQRPKKKPVEAPAVQRPAPQQLRMPPKAGTQPAEDLQLLEDVQAEKENEIIRDIKQNITKHIKWNEGYVDFTRAPLSPSPDRTFDAAAFRPAITTQLPTPPSSESSDNMTDSAIDTRSPIALQNKLAPHAMELSEDTSKMPSFRRRIGRGGRLFIDRRNLAARCRVEMDPWKADRFKYDQEDSDEELDYERDQFDIQIMQHRAIMAAKARDQAAAAAAQAHAQAQAAQVQAQAQAQRRLQAEQATANNNPSSGGQAGGSIPGPGAAVSASET</sequence>
<organism evidence="11 12">
    <name type="scientific">Aspergillus homomorphus (strain CBS 101889)</name>
    <dbReference type="NCBI Taxonomy" id="1450537"/>
    <lineage>
        <taxon>Eukaryota</taxon>
        <taxon>Fungi</taxon>
        <taxon>Dikarya</taxon>
        <taxon>Ascomycota</taxon>
        <taxon>Pezizomycotina</taxon>
        <taxon>Eurotiomycetes</taxon>
        <taxon>Eurotiomycetidae</taxon>
        <taxon>Eurotiales</taxon>
        <taxon>Aspergillaceae</taxon>
        <taxon>Aspergillus</taxon>
        <taxon>Aspergillus subgen. Circumdati</taxon>
    </lineage>
</organism>
<keyword evidence="3 7" id="KW-0805">Transcription regulation</keyword>
<dbReference type="OrthoDB" id="435275at2759"/>